<dbReference type="Proteomes" id="UP000334380">
    <property type="component" value="Unassembled WGS sequence"/>
</dbReference>
<evidence type="ECO:0000313" key="3">
    <source>
        <dbReference type="EMBL" id="VVE17082.1"/>
    </source>
</evidence>
<keyword evidence="4" id="KW-1185">Reference proteome</keyword>
<evidence type="ECO:0000256" key="2">
    <source>
        <dbReference type="ARBA" id="ARBA00022840"/>
    </source>
</evidence>
<proteinExistence type="predicted"/>
<evidence type="ECO:0000256" key="1">
    <source>
        <dbReference type="ARBA" id="ARBA00022741"/>
    </source>
</evidence>
<dbReference type="PANTHER" id="PTHR43384">
    <property type="entry name" value="SEPTUM SITE-DETERMINING PROTEIN MIND HOMOLOG, CHLOROPLASTIC-RELATED"/>
    <property type="match status" value="1"/>
</dbReference>
<dbReference type="GO" id="GO:0009898">
    <property type="term" value="C:cytoplasmic side of plasma membrane"/>
    <property type="evidence" value="ECO:0007669"/>
    <property type="project" value="TreeGrafter"/>
</dbReference>
<protein>
    <submittedName>
        <fullName evidence="3">Flagellum site-determining protein YlxH</fullName>
    </submittedName>
</protein>
<dbReference type="InterPro" id="IPR027417">
    <property type="entry name" value="P-loop_NTPase"/>
</dbReference>
<dbReference type="RefSeq" id="WP_150613538.1">
    <property type="nucleotide sequence ID" value="NZ_CABPRU010000006.1"/>
</dbReference>
<dbReference type="SUPFAM" id="SSF52540">
    <property type="entry name" value="P-loop containing nucleoside triphosphate hydrolases"/>
    <property type="match status" value="1"/>
</dbReference>
<dbReference type="GO" id="GO:0005829">
    <property type="term" value="C:cytosol"/>
    <property type="evidence" value="ECO:0007669"/>
    <property type="project" value="TreeGrafter"/>
</dbReference>
<dbReference type="AlphaFoldDB" id="A0A5E4VXF0"/>
<dbReference type="PANTHER" id="PTHR43384:SF4">
    <property type="entry name" value="CELLULOSE BIOSYNTHESIS PROTEIN BCSQ-RELATED"/>
    <property type="match status" value="1"/>
</dbReference>
<dbReference type="InterPro" id="IPR050625">
    <property type="entry name" value="ParA/MinD_ATPase"/>
</dbReference>
<keyword evidence="2" id="KW-0067">ATP-binding</keyword>
<gene>
    <name evidence="3" type="primary">ylxH</name>
    <name evidence="3" type="ORF">PTE31013_02960</name>
</gene>
<dbReference type="GO" id="GO:0016887">
    <property type="term" value="F:ATP hydrolysis activity"/>
    <property type="evidence" value="ECO:0007669"/>
    <property type="project" value="TreeGrafter"/>
</dbReference>
<sequence>MVKLVLDQAEGLRRLVARHTTRIVAVVGSAPEAGQTSVALNLASALAHHGQDVVLADESGHAVAALGLALRGDLHDVLAGRVLPESIRVHTRENVVVVPVAHRHPERIDPLRALPLLTTGEPDVVVIDCTHAGAVLSPLAAHAHDVLVVLGCEPASITGAYSWIKQAHFEYALAQFRVLVNRAEDVEARVVCRNLATTASRYLAVSLELAGHVPADRQVMRARQLTRTVVDAFPMAPAAVAYRQLAAQVMHWPLAMRETGLAGLGAGVGDIGGDRGSDITHGVGAVSAHTA</sequence>
<evidence type="ECO:0000313" key="4">
    <source>
        <dbReference type="Proteomes" id="UP000334380"/>
    </source>
</evidence>
<keyword evidence="1" id="KW-0547">Nucleotide-binding</keyword>
<dbReference type="Gene3D" id="3.40.50.300">
    <property type="entry name" value="P-loop containing nucleotide triphosphate hydrolases"/>
    <property type="match status" value="1"/>
</dbReference>
<dbReference type="OrthoDB" id="5296586at2"/>
<dbReference type="EMBL" id="CABPRU010000006">
    <property type="protein sequence ID" value="VVE17082.1"/>
    <property type="molecule type" value="Genomic_DNA"/>
</dbReference>
<dbReference type="GO" id="GO:0051782">
    <property type="term" value="P:negative regulation of cell division"/>
    <property type="evidence" value="ECO:0007669"/>
    <property type="project" value="TreeGrafter"/>
</dbReference>
<organism evidence="3 4">
    <name type="scientific">Pandoraea terrigena</name>
    <dbReference type="NCBI Taxonomy" id="2508292"/>
    <lineage>
        <taxon>Bacteria</taxon>
        <taxon>Pseudomonadati</taxon>
        <taxon>Pseudomonadota</taxon>
        <taxon>Betaproteobacteria</taxon>
        <taxon>Burkholderiales</taxon>
        <taxon>Burkholderiaceae</taxon>
        <taxon>Pandoraea</taxon>
    </lineage>
</organism>
<accession>A0A5E4VXF0</accession>
<dbReference type="GO" id="GO:0005524">
    <property type="term" value="F:ATP binding"/>
    <property type="evidence" value="ECO:0007669"/>
    <property type="project" value="UniProtKB-KW"/>
</dbReference>
<reference evidence="3 4" key="1">
    <citation type="submission" date="2019-08" db="EMBL/GenBank/DDBJ databases">
        <authorList>
            <person name="Peeters C."/>
        </authorList>
    </citation>
    <scope>NUCLEOTIDE SEQUENCE [LARGE SCALE GENOMIC DNA]</scope>
    <source>
        <strain evidence="3 4">LMG 31013</strain>
    </source>
</reference>
<name>A0A5E4VXF0_9BURK</name>